<gene>
    <name evidence="2" type="ORF">B9W14_11870</name>
</gene>
<dbReference type="GO" id="GO:0035312">
    <property type="term" value="F:5'-3' DNA exonuclease activity"/>
    <property type="evidence" value="ECO:0007669"/>
    <property type="project" value="TreeGrafter"/>
</dbReference>
<dbReference type="SUPFAM" id="SSF89550">
    <property type="entry name" value="PHP domain-like"/>
    <property type="match status" value="1"/>
</dbReference>
<dbReference type="InterPro" id="IPR016195">
    <property type="entry name" value="Pol/histidinol_Pase-like"/>
</dbReference>
<dbReference type="PANTHER" id="PTHR42924:SF3">
    <property type="entry name" value="POLYMERASE_HISTIDINOL PHOSPHATASE N-TERMINAL DOMAIN-CONTAINING PROTEIN"/>
    <property type="match status" value="1"/>
</dbReference>
<dbReference type="CDD" id="cd07438">
    <property type="entry name" value="PHP_HisPPase_AMP"/>
    <property type="match status" value="1"/>
</dbReference>
<dbReference type="Pfam" id="PF02811">
    <property type="entry name" value="PHP"/>
    <property type="match status" value="1"/>
</dbReference>
<evidence type="ECO:0000313" key="2">
    <source>
        <dbReference type="EMBL" id="AWI05168.1"/>
    </source>
</evidence>
<sequence length="279" mass="31997">MYKKGDFHLHTTASDGKFSPKELVNMASKENIDIMSITDHDTISGVLEAVVEGKKLGIKVIPGLELSTLYYKENIHILGYFNDITQIDYKLKDYLKDMNEYRTYRGKKIVENLDKFFNIKLNYEKILDHAEGIIARPHIAKAIIGAGYNYKWDYIFKNFIGENSPAYVANKKLSTEEGIKILREHNALVVLAHPILIKNIDVAELLNMPFDGIEAIYSMNEPNDTKNFKALAKKYNKIITAGSDFHGMTKEDSKHALRIGQVFLEEKDIKIFLEKLKKF</sequence>
<feature type="domain" description="Polymerase/histidinol phosphatase N-terminal" evidence="1">
    <location>
        <begin position="5"/>
        <end position="70"/>
    </location>
</feature>
<dbReference type="SMART" id="SM00481">
    <property type="entry name" value="POLIIIAc"/>
    <property type="match status" value="1"/>
</dbReference>
<dbReference type="InterPro" id="IPR003141">
    <property type="entry name" value="Pol/His_phosphatase_N"/>
</dbReference>
<proteinExistence type="predicted"/>
<dbReference type="InterPro" id="IPR052018">
    <property type="entry name" value="PHP_domain"/>
</dbReference>
<dbReference type="InterPro" id="IPR004013">
    <property type="entry name" value="PHP_dom"/>
</dbReference>
<organism evidence="2 3">
    <name type="scientific">Clostridium drakei</name>
    <dbReference type="NCBI Taxonomy" id="332101"/>
    <lineage>
        <taxon>Bacteria</taxon>
        <taxon>Bacillati</taxon>
        <taxon>Bacillota</taxon>
        <taxon>Clostridia</taxon>
        <taxon>Eubacteriales</taxon>
        <taxon>Clostridiaceae</taxon>
        <taxon>Clostridium</taxon>
    </lineage>
</organism>
<dbReference type="AlphaFoldDB" id="A0A2U8DRA8"/>
<keyword evidence="3" id="KW-1185">Reference proteome</keyword>
<dbReference type="Gene3D" id="1.10.150.650">
    <property type="match status" value="1"/>
</dbReference>
<name>A0A2U8DRA8_9CLOT</name>
<reference evidence="3" key="1">
    <citation type="submission" date="2017-04" db="EMBL/GenBank/DDBJ databases">
        <authorList>
            <person name="Song Y."/>
            <person name="Cho B.-K."/>
        </authorList>
    </citation>
    <scope>NUCLEOTIDE SEQUENCE [LARGE SCALE GENOMIC DNA]</scope>
    <source>
        <strain evidence="3">SL1</strain>
    </source>
</reference>
<dbReference type="OrthoDB" id="9791620at2"/>
<protein>
    <submittedName>
        <fullName evidence="2">Phosphatase</fullName>
    </submittedName>
</protein>
<evidence type="ECO:0000313" key="3">
    <source>
        <dbReference type="Proteomes" id="UP000244910"/>
    </source>
</evidence>
<dbReference type="Gene3D" id="3.20.20.140">
    <property type="entry name" value="Metal-dependent hydrolases"/>
    <property type="match status" value="1"/>
</dbReference>
<dbReference type="KEGG" id="cdrk:B9W14_11870"/>
<dbReference type="PANTHER" id="PTHR42924">
    <property type="entry name" value="EXONUCLEASE"/>
    <property type="match status" value="1"/>
</dbReference>
<dbReference type="GO" id="GO:0004534">
    <property type="term" value="F:5'-3' RNA exonuclease activity"/>
    <property type="evidence" value="ECO:0007669"/>
    <property type="project" value="TreeGrafter"/>
</dbReference>
<evidence type="ECO:0000259" key="1">
    <source>
        <dbReference type="SMART" id="SM00481"/>
    </source>
</evidence>
<dbReference type="RefSeq" id="WP_032076518.1">
    <property type="nucleotide sequence ID" value="NZ_CP020953.1"/>
</dbReference>
<accession>A0A2U8DRA8</accession>
<dbReference type="Proteomes" id="UP000244910">
    <property type="component" value="Chromosome"/>
</dbReference>
<dbReference type="EMBL" id="CP020953">
    <property type="protein sequence ID" value="AWI05168.1"/>
    <property type="molecule type" value="Genomic_DNA"/>
</dbReference>